<evidence type="ECO:0000313" key="1">
    <source>
        <dbReference type="EMBL" id="KZT53686.1"/>
    </source>
</evidence>
<dbReference type="STRING" id="1353952.A0A165DWJ6"/>
<evidence type="ECO:0008006" key="3">
    <source>
        <dbReference type="Google" id="ProtNLM"/>
    </source>
</evidence>
<accession>A0A165DWJ6</accession>
<sequence>MSAAQGALEPHPDLDDLPVYLARAEETRSEHIYALKAKDTPWLTLKVWSSAGQGASHPLYFDAAVVEGVVDLALLQPQAVQSITVLVSPPPAPANPRPEPTRRPTTVFPSPSCPLPESGKLPAGTHTFPFSFQIPATVRIAHEGGDVISPLPPTYSTKGFPAFLEYHLSVAVHRGALRVDSTLSTALIYLPRSRPKPASAQRQRAYTELAEPPGPELDPQGWHALQGVIRGVMFSKVGVEVLCTMHVARPLCYARGSTIPFLLTFSSRDTQAVDLFTQPQSVKLVLEQIVTVGPDALRTKSAMLSPASTNASNTFGRIVSRGKCWALAEEEHKGPEERTLAGEIAVPRDVKPSFTFVRFTLSVSPVPPAAAPAAASCFMLPISGL</sequence>
<protein>
    <recommendedName>
        <fullName evidence="3">Arrestin-like N-terminal domain-containing protein</fullName>
    </recommendedName>
</protein>
<keyword evidence="2" id="KW-1185">Reference proteome</keyword>
<dbReference type="AlphaFoldDB" id="A0A165DWJ6"/>
<dbReference type="Gene3D" id="2.60.40.640">
    <property type="match status" value="1"/>
</dbReference>
<gene>
    <name evidence="1" type="ORF">CALCODRAFT_439738</name>
</gene>
<organism evidence="1 2">
    <name type="scientific">Calocera cornea HHB12733</name>
    <dbReference type="NCBI Taxonomy" id="1353952"/>
    <lineage>
        <taxon>Eukaryota</taxon>
        <taxon>Fungi</taxon>
        <taxon>Dikarya</taxon>
        <taxon>Basidiomycota</taxon>
        <taxon>Agaricomycotina</taxon>
        <taxon>Dacrymycetes</taxon>
        <taxon>Dacrymycetales</taxon>
        <taxon>Dacrymycetaceae</taxon>
        <taxon>Calocera</taxon>
    </lineage>
</organism>
<evidence type="ECO:0000313" key="2">
    <source>
        <dbReference type="Proteomes" id="UP000076842"/>
    </source>
</evidence>
<dbReference type="InParanoid" id="A0A165DWJ6"/>
<dbReference type="Proteomes" id="UP000076842">
    <property type="component" value="Unassembled WGS sequence"/>
</dbReference>
<dbReference type="EMBL" id="KV424031">
    <property type="protein sequence ID" value="KZT53686.1"/>
    <property type="molecule type" value="Genomic_DNA"/>
</dbReference>
<dbReference type="OrthoDB" id="2333384at2759"/>
<proteinExistence type="predicted"/>
<name>A0A165DWJ6_9BASI</name>
<dbReference type="InterPro" id="IPR014752">
    <property type="entry name" value="Arrestin-like_C"/>
</dbReference>
<reference evidence="1 2" key="1">
    <citation type="journal article" date="2016" name="Mol. Biol. Evol.">
        <title>Comparative Genomics of Early-Diverging Mushroom-Forming Fungi Provides Insights into the Origins of Lignocellulose Decay Capabilities.</title>
        <authorList>
            <person name="Nagy L.G."/>
            <person name="Riley R."/>
            <person name="Tritt A."/>
            <person name="Adam C."/>
            <person name="Daum C."/>
            <person name="Floudas D."/>
            <person name="Sun H."/>
            <person name="Yadav J.S."/>
            <person name="Pangilinan J."/>
            <person name="Larsson K.H."/>
            <person name="Matsuura K."/>
            <person name="Barry K."/>
            <person name="Labutti K."/>
            <person name="Kuo R."/>
            <person name="Ohm R.A."/>
            <person name="Bhattacharya S.S."/>
            <person name="Shirouzu T."/>
            <person name="Yoshinaga Y."/>
            <person name="Martin F.M."/>
            <person name="Grigoriev I.V."/>
            <person name="Hibbett D.S."/>
        </authorList>
    </citation>
    <scope>NUCLEOTIDE SEQUENCE [LARGE SCALE GENOMIC DNA]</scope>
    <source>
        <strain evidence="1 2">HHB12733</strain>
    </source>
</reference>